<evidence type="ECO:0000313" key="2">
    <source>
        <dbReference type="Proteomes" id="UP000325440"/>
    </source>
</evidence>
<proteinExistence type="predicted"/>
<dbReference type="Proteomes" id="UP000325440">
    <property type="component" value="Unassembled WGS sequence"/>
</dbReference>
<evidence type="ECO:0000313" key="1">
    <source>
        <dbReference type="EMBL" id="VVC46258.1"/>
    </source>
</evidence>
<evidence type="ECO:0008006" key="3">
    <source>
        <dbReference type="Google" id="ProtNLM"/>
    </source>
</evidence>
<accession>A0A5E4NMR5</accession>
<sequence length="502" mass="58953">MSTFSKTNVLWSFEKGVKKQEPFEGTALTDCTPDQLRIKIEFLESNVSLLRCECEALELHSIKLQPELFQTNEIDTSWMPYNLSTEKRQPVQKVVRNVRKMSMTSTKSTRSYSGSMYSLVKKAVNNKKITINHMIFVMEKVLMILNMDFGKHCNSLSMAKEKIKDETESITLEYSRMLQYIENYKVRSSSIHALLQRLKLRSLDYDFQCYKNIRRIIISSTIIGRGSDLSRPTHLEETSIRLAKRSENRSPIRLEIDYRLSSANGSILYTINLEAFCVPHSRHHNPCQETQVLGPGYDLLTKRIPSDRYMNFIKKHFFASDNAINEYRLRINDIINKKKLLSNTLKEMQIIREKVSDSDFMQAKLAHENLIRKERAMIVLNKEIEELRRTVRMTYCSKMYKLEQFERNLGLEVLDAEIENYRKKSLVTIIKDVDDGEMFQTHFTVPKEVLSNQIDNYMKAKLYNSESDKKIKMLEDKLERQKQTVQIYCQILNTFKLKNITL</sequence>
<protein>
    <recommendedName>
        <fullName evidence="3">DUF4201 domain-containing protein</fullName>
    </recommendedName>
</protein>
<dbReference type="OrthoDB" id="10259713at2759"/>
<dbReference type="AlphaFoldDB" id="A0A5E4NMR5"/>
<name>A0A5E4NMR5_9HEMI</name>
<keyword evidence="2" id="KW-1185">Reference proteome</keyword>
<dbReference type="EMBL" id="CABPRJ010002455">
    <property type="protein sequence ID" value="VVC46258.1"/>
    <property type="molecule type" value="Genomic_DNA"/>
</dbReference>
<reference evidence="1 2" key="1">
    <citation type="submission" date="2019-08" db="EMBL/GenBank/DDBJ databases">
        <authorList>
            <person name="Alioto T."/>
            <person name="Alioto T."/>
            <person name="Gomez Garrido J."/>
        </authorList>
    </citation>
    <scope>NUCLEOTIDE SEQUENCE [LARGE SCALE GENOMIC DNA]</scope>
</reference>
<organism evidence="1 2">
    <name type="scientific">Cinara cedri</name>
    <dbReference type="NCBI Taxonomy" id="506608"/>
    <lineage>
        <taxon>Eukaryota</taxon>
        <taxon>Metazoa</taxon>
        <taxon>Ecdysozoa</taxon>
        <taxon>Arthropoda</taxon>
        <taxon>Hexapoda</taxon>
        <taxon>Insecta</taxon>
        <taxon>Pterygota</taxon>
        <taxon>Neoptera</taxon>
        <taxon>Paraneoptera</taxon>
        <taxon>Hemiptera</taxon>
        <taxon>Sternorrhyncha</taxon>
        <taxon>Aphidomorpha</taxon>
        <taxon>Aphidoidea</taxon>
        <taxon>Aphididae</taxon>
        <taxon>Lachninae</taxon>
        <taxon>Cinara</taxon>
    </lineage>
</organism>
<gene>
    <name evidence="1" type="ORF">CINCED_3A016628</name>
</gene>